<keyword evidence="12 14" id="KW-0539">Nucleus</keyword>
<evidence type="ECO:0000256" key="7">
    <source>
        <dbReference type="ARBA" id="ARBA00022763"/>
    </source>
</evidence>
<keyword evidence="10 14" id="KW-0233">DNA recombination</keyword>
<keyword evidence="18" id="KW-1185">Reference proteome</keyword>
<dbReference type="FunFam" id="1.10.150.110:FF:000001">
    <property type="entry name" value="Putative Crossover junction endonuclease MUS81"/>
    <property type="match status" value="1"/>
</dbReference>
<keyword evidence="9 14" id="KW-0460">Magnesium</keyword>
<dbReference type="CDD" id="cd21036">
    <property type="entry name" value="WH_MUS81"/>
    <property type="match status" value="1"/>
</dbReference>
<feature type="region of interest" description="Disordered" evidence="15">
    <location>
        <begin position="86"/>
        <end position="120"/>
    </location>
</feature>
<reference evidence="18" key="1">
    <citation type="journal article" date="2018" name="Nat. Microbiol.">
        <title>Leveraging single-cell genomics to expand the fungal tree of life.</title>
        <authorList>
            <person name="Ahrendt S.R."/>
            <person name="Quandt C.A."/>
            <person name="Ciobanu D."/>
            <person name="Clum A."/>
            <person name="Salamov A."/>
            <person name="Andreopoulos B."/>
            <person name="Cheng J.F."/>
            <person name="Woyke T."/>
            <person name="Pelin A."/>
            <person name="Henrissat B."/>
            <person name="Reynolds N.K."/>
            <person name="Benny G.L."/>
            <person name="Smith M.E."/>
            <person name="James T.Y."/>
            <person name="Grigoriev I.V."/>
        </authorList>
    </citation>
    <scope>NUCLEOTIDE SEQUENCE [LARGE SCALE GENOMIC DNA]</scope>
    <source>
        <strain evidence="18">RSA 1356</strain>
    </source>
</reference>
<dbReference type="EMBL" id="KZ992486">
    <property type="protein sequence ID" value="RKP09827.1"/>
    <property type="molecule type" value="Genomic_DNA"/>
</dbReference>
<name>A0A4P9XUC8_9FUNG</name>
<evidence type="ECO:0000256" key="1">
    <source>
        <dbReference type="ARBA" id="ARBA00001946"/>
    </source>
</evidence>
<dbReference type="InterPro" id="IPR047416">
    <property type="entry name" value="XPF_nuclease_Mus81"/>
</dbReference>
<evidence type="ECO:0000256" key="14">
    <source>
        <dbReference type="RuleBase" id="RU369042"/>
    </source>
</evidence>
<dbReference type="GO" id="GO:0005634">
    <property type="term" value="C:nucleus"/>
    <property type="evidence" value="ECO:0007669"/>
    <property type="project" value="UniProtKB-SubCell"/>
</dbReference>
<dbReference type="InterPro" id="IPR047417">
    <property type="entry name" value="WHD_MUS81"/>
</dbReference>
<evidence type="ECO:0000256" key="4">
    <source>
        <dbReference type="ARBA" id="ARBA00022722"/>
    </source>
</evidence>
<dbReference type="PANTHER" id="PTHR13451">
    <property type="entry name" value="CLASS II CROSSOVER JUNCTION ENDONUCLEASE MUS81"/>
    <property type="match status" value="1"/>
</dbReference>
<feature type="region of interest" description="Disordered" evidence="15">
    <location>
        <begin position="215"/>
        <end position="268"/>
    </location>
</feature>
<evidence type="ECO:0000256" key="6">
    <source>
        <dbReference type="ARBA" id="ARBA00022759"/>
    </source>
</evidence>
<dbReference type="Pfam" id="PF14716">
    <property type="entry name" value="HHH_8"/>
    <property type="match status" value="1"/>
</dbReference>
<dbReference type="Gene3D" id="1.10.10.10">
    <property type="entry name" value="Winged helix-like DNA-binding domain superfamily/Winged helix DNA-binding domain"/>
    <property type="match status" value="1"/>
</dbReference>
<dbReference type="SUPFAM" id="SSF52980">
    <property type="entry name" value="Restriction endonuclease-like"/>
    <property type="match status" value="1"/>
</dbReference>
<dbReference type="GO" id="GO:0000727">
    <property type="term" value="P:double-strand break repair via break-induced replication"/>
    <property type="evidence" value="ECO:0007669"/>
    <property type="project" value="UniProtKB-UniRule"/>
</dbReference>
<comment type="similarity">
    <text evidence="3 14">Belongs to the XPF family.</text>
</comment>
<dbReference type="InterPro" id="IPR011335">
    <property type="entry name" value="Restrct_endonuc-II-like"/>
</dbReference>
<dbReference type="GO" id="GO:0031573">
    <property type="term" value="P:mitotic intra-S DNA damage checkpoint signaling"/>
    <property type="evidence" value="ECO:0007669"/>
    <property type="project" value="TreeGrafter"/>
</dbReference>
<dbReference type="Pfam" id="PF21136">
    <property type="entry name" value="WHD_MUS81"/>
    <property type="match status" value="1"/>
</dbReference>
<gene>
    <name evidence="17" type="ORF">THASP1DRAFT_13748</name>
</gene>
<dbReference type="CDD" id="cd20074">
    <property type="entry name" value="XPF_nuclease_Mus81"/>
    <property type="match status" value="1"/>
</dbReference>
<dbReference type="InterPro" id="IPR033309">
    <property type="entry name" value="Mus81"/>
</dbReference>
<dbReference type="GO" id="GO:0048476">
    <property type="term" value="C:Holliday junction resolvase complex"/>
    <property type="evidence" value="ECO:0007669"/>
    <property type="project" value="UniProtKB-UniRule"/>
</dbReference>
<dbReference type="Pfam" id="PF02732">
    <property type="entry name" value="ERCC4"/>
    <property type="match status" value="1"/>
</dbReference>
<evidence type="ECO:0000256" key="12">
    <source>
        <dbReference type="ARBA" id="ARBA00023242"/>
    </source>
</evidence>
<evidence type="ECO:0000313" key="17">
    <source>
        <dbReference type="EMBL" id="RKP09827.1"/>
    </source>
</evidence>
<keyword evidence="5 14" id="KW-0479">Metal-binding</keyword>
<evidence type="ECO:0000256" key="3">
    <source>
        <dbReference type="ARBA" id="ARBA00010015"/>
    </source>
</evidence>
<dbReference type="GO" id="GO:0003677">
    <property type="term" value="F:DNA binding"/>
    <property type="evidence" value="ECO:0007669"/>
    <property type="project" value="UniProtKB-UniRule"/>
</dbReference>
<dbReference type="GO" id="GO:0000712">
    <property type="term" value="P:resolution of meiotic recombination intermediates"/>
    <property type="evidence" value="ECO:0007669"/>
    <property type="project" value="TreeGrafter"/>
</dbReference>
<comment type="cofactor">
    <cofactor evidence="1 14">
        <name>Mg(2+)</name>
        <dbReference type="ChEBI" id="CHEBI:18420"/>
    </cofactor>
</comment>
<keyword evidence="11 14" id="KW-0234">DNA repair</keyword>
<dbReference type="Gene3D" id="3.40.50.10130">
    <property type="match status" value="1"/>
</dbReference>
<dbReference type="Gene3D" id="1.10.150.110">
    <property type="entry name" value="DNA polymerase beta, N-terminal domain-like"/>
    <property type="match status" value="1"/>
</dbReference>
<organism evidence="17 18">
    <name type="scientific">Thamnocephalis sphaerospora</name>
    <dbReference type="NCBI Taxonomy" id="78915"/>
    <lineage>
        <taxon>Eukaryota</taxon>
        <taxon>Fungi</taxon>
        <taxon>Fungi incertae sedis</taxon>
        <taxon>Zoopagomycota</taxon>
        <taxon>Zoopagomycotina</taxon>
        <taxon>Zoopagomycetes</taxon>
        <taxon>Zoopagales</taxon>
        <taxon>Sigmoideomycetaceae</taxon>
        <taxon>Thamnocephalis</taxon>
    </lineage>
</organism>
<dbReference type="FunFam" id="3.40.50.10130:FF:000003">
    <property type="entry name" value="Crossover junction endonuclease MUS81"/>
    <property type="match status" value="1"/>
</dbReference>
<dbReference type="GO" id="GO:0046872">
    <property type="term" value="F:metal ion binding"/>
    <property type="evidence" value="ECO:0007669"/>
    <property type="project" value="UniProtKB-UniRule"/>
</dbReference>
<evidence type="ECO:0000256" key="9">
    <source>
        <dbReference type="ARBA" id="ARBA00022842"/>
    </source>
</evidence>
<evidence type="ECO:0000256" key="15">
    <source>
        <dbReference type="SAM" id="MobiDB-lite"/>
    </source>
</evidence>
<evidence type="ECO:0000259" key="16">
    <source>
        <dbReference type="SMART" id="SM00891"/>
    </source>
</evidence>
<dbReference type="GO" id="GO:0006308">
    <property type="term" value="P:DNA catabolic process"/>
    <property type="evidence" value="ECO:0007669"/>
    <property type="project" value="UniProtKB-UniRule"/>
</dbReference>
<keyword evidence="6 14" id="KW-0255">Endonuclease</keyword>
<accession>A0A4P9XUC8</accession>
<keyword evidence="7 14" id="KW-0227">DNA damage</keyword>
<evidence type="ECO:0000256" key="11">
    <source>
        <dbReference type="ARBA" id="ARBA00023204"/>
    </source>
</evidence>
<keyword evidence="13" id="KW-0469">Meiosis</keyword>
<comment type="function">
    <text evidence="14">Interacts with EME1 to form a DNA structure-specific endonuclease with substrate preference for branched DNA structures with a 5'-end at the branch nick. Typical substrates include 3'-flap structures, D-loops, replication forks and nicked Holliday junctions. May be required in mitosis for the processing of stalled or collapsed replication fork intermediates. May be required in meiosis for the repair of meiosis-specific double strand breaks subsequent to single-end invasion (SEI).</text>
</comment>
<dbReference type="AlphaFoldDB" id="A0A4P9XUC8"/>
<evidence type="ECO:0000313" key="18">
    <source>
        <dbReference type="Proteomes" id="UP000271241"/>
    </source>
</evidence>
<evidence type="ECO:0000256" key="10">
    <source>
        <dbReference type="ARBA" id="ARBA00023172"/>
    </source>
</evidence>
<dbReference type="SMART" id="SM00891">
    <property type="entry name" value="ERCC4"/>
    <property type="match status" value="1"/>
</dbReference>
<dbReference type="FunFam" id="1.10.10.10:FF:000307">
    <property type="entry name" value="Crossover junction endonuclease MUS81"/>
    <property type="match status" value="1"/>
</dbReference>
<comment type="subcellular location">
    <subcellularLocation>
        <location evidence="2 14">Nucleus</location>
    </subcellularLocation>
</comment>
<dbReference type="InterPro" id="IPR006166">
    <property type="entry name" value="ERCC4_domain"/>
</dbReference>
<keyword evidence="4 14" id="KW-0540">Nuclease</keyword>
<comment type="subunit">
    <text evidence="14">Interacts with EME1.</text>
</comment>
<evidence type="ECO:0000256" key="8">
    <source>
        <dbReference type="ARBA" id="ARBA00022801"/>
    </source>
</evidence>
<dbReference type="PANTHER" id="PTHR13451:SF0">
    <property type="entry name" value="CROSSOVER JUNCTION ENDONUCLEASE MUS81"/>
    <property type="match status" value="1"/>
</dbReference>
<protein>
    <recommendedName>
        <fullName evidence="14">Crossover junction endonuclease MUS81</fullName>
        <ecNumber evidence="14">3.1.22.-</ecNumber>
    </recommendedName>
</protein>
<dbReference type="GO" id="GO:0048257">
    <property type="term" value="F:3'-flap endonuclease activity"/>
    <property type="evidence" value="ECO:0007669"/>
    <property type="project" value="TreeGrafter"/>
</dbReference>
<dbReference type="STRING" id="78915.A0A4P9XUC8"/>
<evidence type="ECO:0000256" key="5">
    <source>
        <dbReference type="ARBA" id="ARBA00022723"/>
    </source>
</evidence>
<evidence type="ECO:0000256" key="2">
    <source>
        <dbReference type="ARBA" id="ARBA00004123"/>
    </source>
</evidence>
<keyword evidence="8 14" id="KW-0378">Hydrolase</keyword>
<dbReference type="InterPro" id="IPR036388">
    <property type="entry name" value="WH-like_DNA-bd_sf"/>
</dbReference>
<dbReference type="GO" id="GO:0008821">
    <property type="term" value="F:crossover junction DNA endonuclease activity"/>
    <property type="evidence" value="ECO:0007669"/>
    <property type="project" value="UniProtKB-UniRule"/>
</dbReference>
<dbReference type="OrthoDB" id="5963188at2759"/>
<feature type="domain" description="ERCC4" evidence="16">
    <location>
        <begin position="305"/>
        <end position="404"/>
    </location>
</feature>
<evidence type="ECO:0000256" key="13">
    <source>
        <dbReference type="ARBA" id="ARBA00023254"/>
    </source>
</evidence>
<dbReference type="EC" id="3.1.22.-" evidence="14"/>
<dbReference type="GO" id="GO:0031297">
    <property type="term" value="P:replication fork processing"/>
    <property type="evidence" value="ECO:0007669"/>
    <property type="project" value="UniProtKB-ARBA"/>
</dbReference>
<dbReference type="InterPro" id="IPR010996">
    <property type="entry name" value="HHH_MUS81"/>
</dbReference>
<dbReference type="InterPro" id="IPR027421">
    <property type="entry name" value="DNA_pol_lamdba_lyase_dom_sf"/>
</dbReference>
<sequence>MPPAKRKRSELPPCGNPLYLQWVQTWMEEARGRDDRNMRYTYKRAAESLARYPIPFQHPREAAILAGIGPKLVSQLERRLRQHCEEHGTPMPEPDEQDGRLEEAPTGKPKTKKARTASTYVPRHRSGAYALLAALHQLNAHEESVTKTMLIRQAQPHADNSFTDPEPGSRYTAWSSMRTLVAKMLVAIDGRPSRYRLTVEGHQLATQIVQTADAHPGVASAQAPSKQPTVSSRPLRRSLPHSLSSTEDDDGDAASKEPRPHGTNTGATFDELEIHDRQEVARQCMSSKTLPGSSLILLPGSFEIVLLLDNREVKHRKDRTYLQRELESRGVHVETRALELGDMLWVARKTGDDHGEELLLDMIIERKRIEDLIASIKDGRYHEQKARLQRSGIEHVVYLVEGDNERAAREFDIGRVEGALAAVQVINRFFLKQTRSIDESIDYFAAVTLHLREKYRVGVQRRPA</sequence>
<dbReference type="Proteomes" id="UP000271241">
    <property type="component" value="Unassembled WGS sequence"/>
</dbReference>
<dbReference type="SUPFAM" id="SSF47802">
    <property type="entry name" value="DNA polymerase beta, N-terminal domain-like"/>
    <property type="match status" value="1"/>
</dbReference>
<proteinExistence type="inferred from homology"/>